<comment type="caution">
    <text evidence="1">The sequence shown here is derived from an EMBL/GenBank/DDBJ whole genome shotgun (WGS) entry which is preliminary data.</text>
</comment>
<reference evidence="1" key="1">
    <citation type="submission" date="2023-06" db="EMBL/GenBank/DDBJ databases">
        <title>Uncultivated large filamentous bacteria from sulfidic sediments reveal new species and different genomic features in energy metabolism and defense.</title>
        <authorList>
            <person name="Fonseca A."/>
        </authorList>
    </citation>
    <scope>NUCLEOTIDE SEQUENCE</scope>
    <source>
        <strain evidence="1">HSG4</strain>
    </source>
</reference>
<dbReference type="EMBL" id="JAUCGM010000363">
    <property type="protein sequence ID" value="MDM8562940.1"/>
    <property type="molecule type" value="Genomic_DNA"/>
</dbReference>
<evidence type="ECO:0000313" key="2">
    <source>
        <dbReference type="Proteomes" id="UP001171945"/>
    </source>
</evidence>
<dbReference type="Proteomes" id="UP001171945">
    <property type="component" value="Unassembled WGS sequence"/>
</dbReference>
<name>A0ABT7VTP2_9GAMM</name>
<keyword evidence="2" id="KW-1185">Reference proteome</keyword>
<sequence length="43" mass="4902">MRKVGNQRTLPTLHTKGLDSKASLFLVPTLVRCEPEKNYKDCI</sequence>
<protein>
    <submittedName>
        <fullName evidence="1">Uncharacterized protein</fullName>
    </submittedName>
</protein>
<proteinExistence type="predicted"/>
<evidence type="ECO:0000313" key="1">
    <source>
        <dbReference type="EMBL" id="MDM8562940.1"/>
    </source>
</evidence>
<gene>
    <name evidence="1" type="ORF">QUF54_06255</name>
</gene>
<accession>A0ABT7VTP2</accession>
<organism evidence="1 2">
    <name type="scientific">Candidatus Marithioploca araucensis</name>
    <dbReference type="NCBI Taxonomy" id="70273"/>
    <lineage>
        <taxon>Bacteria</taxon>
        <taxon>Pseudomonadati</taxon>
        <taxon>Pseudomonadota</taxon>
        <taxon>Gammaproteobacteria</taxon>
        <taxon>Thiotrichales</taxon>
        <taxon>Thiotrichaceae</taxon>
        <taxon>Candidatus Marithioploca</taxon>
    </lineage>
</organism>